<keyword evidence="10" id="KW-0902">Two-component regulatory system</keyword>
<dbReference type="SUPFAM" id="SSF55052">
    <property type="entry name" value="CheY-binding domain of CheA"/>
    <property type="match status" value="1"/>
</dbReference>
<protein>
    <recommendedName>
        <fullName evidence="3">Chemotaxis protein CheA</fullName>
        <ecNumber evidence="2">2.7.13.3</ecNumber>
    </recommendedName>
</protein>
<dbReference type="InterPro" id="IPR004105">
    <property type="entry name" value="CheA-like_dim"/>
</dbReference>
<evidence type="ECO:0000256" key="5">
    <source>
        <dbReference type="ARBA" id="ARBA00022553"/>
    </source>
</evidence>
<dbReference type="CDD" id="cd00731">
    <property type="entry name" value="CheA_reg"/>
    <property type="match status" value="1"/>
</dbReference>
<dbReference type="SMART" id="SM00387">
    <property type="entry name" value="HATPase_c"/>
    <property type="match status" value="1"/>
</dbReference>
<dbReference type="InterPro" id="IPR010808">
    <property type="entry name" value="CheA_P2-bd"/>
</dbReference>
<evidence type="ECO:0000256" key="3">
    <source>
        <dbReference type="ARBA" id="ARBA00021495"/>
    </source>
</evidence>
<evidence type="ECO:0000259" key="13">
    <source>
        <dbReference type="PROSITE" id="PS50109"/>
    </source>
</evidence>
<keyword evidence="17" id="KW-1185">Reference proteome</keyword>
<evidence type="ECO:0000256" key="4">
    <source>
        <dbReference type="ARBA" id="ARBA00022500"/>
    </source>
</evidence>
<keyword evidence="6 16" id="KW-0808">Transferase</keyword>
<dbReference type="InterPro" id="IPR035891">
    <property type="entry name" value="CheY-binding_CheA"/>
</dbReference>
<feature type="domain" description="HPt" evidence="15">
    <location>
        <begin position="1"/>
        <end position="103"/>
    </location>
</feature>
<dbReference type="EC" id="2.7.13.3" evidence="2"/>
<dbReference type="PROSITE" id="PS50894">
    <property type="entry name" value="HPT"/>
    <property type="match status" value="1"/>
</dbReference>
<keyword evidence="8" id="KW-0418">Kinase</keyword>
<evidence type="ECO:0000256" key="1">
    <source>
        <dbReference type="ARBA" id="ARBA00000085"/>
    </source>
</evidence>
<keyword evidence="9" id="KW-0067">ATP-binding</keyword>
<dbReference type="InterPro" id="IPR005467">
    <property type="entry name" value="His_kinase_dom"/>
</dbReference>
<dbReference type="InterPro" id="IPR036061">
    <property type="entry name" value="CheW-like_dom_sf"/>
</dbReference>
<dbReference type="Pfam" id="PF07194">
    <property type="entry name" value="P2"/>
    <property type="match status" value="1"/>
</dbReference>
<dbReference type="InterPro" id="IPR002545">
    <property type="entry name" value="CheW-lke_dom"/>
</dbReference>
<dbReference type="Gene3D" id="2.30.30.40">
    <property type="entry name" value="SH3 Domains"/>
    <property type="match status" value="1"/>
</dbReference>
<keyword evidence="4" id="KW-0145">Chemotaxis</keyword>
<dbReference type="PANTHER" id="PTHR43395:SF1">
    <property type="entry name" value="CHEMOTAXIS PROTEIN CHEA"/>
    <property type="match status" value="1"/>
</dbReference>
<dbReference type="Pfam" id="PF02518">
    <property type="entry name" value="HATPase_c"/>
    <property type="match status" value="1"/>
</dbReference>
<evidence type="ECO:0000256" key="9">
    <source>
        <dbReference type="ARBA" id="ARBA00022840"/>
    </source>
</evidence>
<feature type="domain" description="CheW-like" evidence="14">
    <location>
        <begin position="526"/>
        <end position="656"/>
    </location>
</feature>
<dbReference type="InterPro" id="IPR051315">
    <property type="entry name" value="Bact_Chemotaxis_CheA"/>
</dbReference>
<feature type="modified residue" description="Phosphohistidine" evidence="11">
    <location>
        <position position="46"/>
    </location>
</feature>
<dbReference type="Pfam" id="PF01584">
    <property type="entry name" value="CheW"/>
    <property type="match status" value="1"/>
</dbReference>
<dbReference type="Pfam" id="PF01627">
    <property type="entry name" value="Hpt"/>
    <property type="match status" value="1"/>
</dbReference>
<dbReference type="SUPFAM" id="SSF55874">
    <property type="entry name" value="ATPase domain of HSP90 chaperone/DNA topoisomerase II/histidine kinase"/>
    <property type="match status" value="1"/>
</dbReference>
<gene>
    <name evidence="16" type="ORF">LC087_04990</name>
</gene>
<evidence type="ECO:0000256" key="7">
    <source>
        <dbReference type="ARBA" id="ARBA00022741"/>
    </source>
</evidence>
<dbReference type="GO" id="GO:0004673">
    <property type="term" value="F:protein histidine kinase activity"/>
    <property type="evidence" value="ECO:0007669"/>
    <property type="project" value="UniProtKB-EC"/>
</dbReference>
<proteinExistence type="predicted"/>
<dbReference type="SMART" id="SM00073">
    <property type="entry name" value="HPT"/>
    <property type="match status" value="1"/>
</dbReference>
<dbReference type="InterPro" id="IPR004358">
    <property type="entry name" value="Sig_transdc_His_kin-like_C"/>
</dbReference>
<feature type="domain" description="Histidine kinase" evidence="13">
    <location>
        <begin position="274"/>
        <end position="524"/>
    </location>
</feature>
<dbReference type="InterPro" id="IPR003594">
    <property type="entry name" value="HATPase_dom"/>
</dbReference>
<evidence type="ECO:0000256" key="11">
    <source>
        <dbReference type="PROSITE-ProRule" id="PRU00110"/>
    </source>
</evidence>
<dbReference type="InterPro" id="IPR037006">
    <property type="entry name" value="CheA-like_homodim_sf"/>
</dbReference>
<evidence type="ECO:0000256" key="2">
    <source>
        <dbReference type="ARBA" id="ARBA00012438"/>
    </source>
</evidence>
<dbReference type="InterPro" id="IPR036890">
    <property type="entry name" value="HATPase_C_sf"/>
</dbReference>
<dbReference type="InterPro" id="IPR008207">
    <property type="entry name" value="Sig_transdc_His_kin_Hpt_dom"/>
</dbReference>
<dbReference type="Gene3D" id="3.30.70.1110">
    <property type="entry name" value="Histidine kinase CheA-like, P2 response regulator-binding domain"/>
    <property type="match status" value="1"/>
</dbReference>
<dbReference type="InterPro" id="IPR036641">
    <property type="entry name" value="HPT_dom_sf"/>
</dbReference>
<keyword evidence="5 11" id="KW-0597">Phosphoprotein</keyword>
<dbReference type="InterPro" id="IPR037052">
    <property type="entry name" value="CheA-like_P2_sf"/>
</dbReference>
<organism evidence="16 17">
    <name type="scientific">Bacillus carboniphilus</name>
    <dbReference type="NCBI Taxonomy" id="86663"/>
    <lineage>
        <taxon>Bacteria</taxon>
        <taxon>Bacillati</taxon>
        <taxon>Bacillota</taxon>
        <taxon>Bacilli</taxon>
        <taxon>Bacillales</taxon>
        <taxon>Bacillaceae</taxon>
        <taxon>Bacillus</taxon>
    </lineage>
</organism>
<accession>A0ABY9JVT7</accession>
<evidence type="ECO:0000259" key="14">
    <source>
        <dbReference type="PROSITE" id="PS50851"/>
    </source>
</evidence>
<dbReference type="SUPFAM" id="SSF47384">
    <property type="entry name" value="Homodimeric domain of signal transducing histidine kinase"/>
    <property type="match status" value="1"/>
</dbReference>
<comment type="catalytic activity">
    <reaction evidence="1">
        <text>ATP + protein L-histidine = ADP + protein N-phospho-L-histidine.</text>
        <dbReference type="EC" id="2.7.13.3"/>
    </reaction>
</comment>
<dbReference type="SMART" id="SM01231">
    <property type="entry name" value="H-kinase_dim"/>
    <property type="match status" value="1"/>
</dbReference>
<evidence type="ECO:0000313" key="17">
    <source>
        <dbReference type="Proteomes" id="UP001197974"/>
    </source>
</evidence>
<dbReference type="Gene3D" id="1.10.287.560">
    <property type="entry name" value="Histidine kinase CheA-like, homodimeric domain"/>
    <property type="match status" value="1"/>
</dbReference>
<keyword evidence="7" id="KW-0547">Nucleotide-binding</keyword>
<dbReference type="Proteomes" id="UP001197974">
    <property type="component" value="Chromosome"/>
</dbReference>
<sequence length="656" mass="73583">METSQYLDLFIEESKEHIQSCNQKLLLLEKEPANLSYINEIFRSAHTLKGMSATMGFNHIADLTHQLENVLDEIRNEKLSVTSHIIDILFEAIDLLEAMLISIEEQEEVGDFELTDIISNLKELLSQGKTTTSNESEEKPYDDYSTKVIQEAEVQGFNVFKITIDLQEDCSLKAARVFMIFEYLQQIGEVLSSTPSVEMLQEEQFDHHFTVTLVTNDMDQEVQNGILNISEIKSVQIDQVNSEELSSIEKNVSKSESKKSKKTTGQATSNISINVNKTIRVNIDRLDKLMNLLEELVIKRGRLEQISTQLNNSNLQETVEGITRTSSDLQEIILNMRMIPIETVFNRFPKMVRKLSKELNKEVQLYITGAETELDRTVIEEISDPLVHLIRNALDHGIEPPLERKKAGKKEQGSLALTAFHNGNHVVVEISDDGAGINQKKVLDKAIDREIISKEQAEKMSHHQVFDLIFSSGFSTAQQVSDVSGRGVGLDVVKNTIESLGGTISITSEIGKGSTFSVQLPLTLSIISVMLIQLNKEKYAIPITTIIESIVISKEKVMDSRNQRVIDYRGTIVPLINLHEVFNIPKKKNEEDQLSIVIVQKGKKLAGLLVDRFVGHQEVVLKSLGEYLKDASAFQGATILGDGEVVLIIDCHSLIL</sequence>
<dbReference type="SMART" id="SM00260">
    <property type="entry name" value="CheW"/>
    <property type="match status" value="1"/>
</dbReference>
<dbReference type="SUPFAM" id="SSF47226">
    <property type="entry name" value="Histidine-containing phosphotransfer domain, HPT domain"/>
    <property type="match status" value="1"/>
</dbReference>
<dbReference type="InterPro" id="IPR036097">
    <property type="entry name" value="HisK_dim/P_sf"/>
</dbReference>
<evidence type="ECO:0000256" key="8">
    <source>
        <dbReference type="ARBA" id="ARBA00022777"/>
    </source>
</evidence>
<feature type="region of interest" description="Disordered" evidence="12">
    <location>
        <begin position="248"/>
        <end position="267"/>
    </location>
</feature>
<reference evidence="16 17" key="1">
    <citation type="submission" date="2023-06" db="EMBL/GenBank/DDBJ databases">
        <title>Five Gram-positive bacteria isolated from mangrove sediments in Shenzhen, Guangdong, China.</title>
        <authorList>
            <person name="Yu S."/>
            <person name="Zheng W."/>
            <person name="Huang Y."/>
        </authorList>
    </citation>
    <scope>NUCLEOTIDE SEQUENCE [LARGE SCALE GENOMIC DNA]</scope>
    <source>
        <strain evidence="16 17">SaN35-3</strain>
    </source>
</reference>
<evidence type="ECO:0000256" key="6">
    <source>
        <dbReference type="ARBA" id="ARBA00022679"/>
    </source>
</evidence>
<dbReference type="PROSITE" id="PS50851">
    <property type="entry name" value="CHEW"/>
    <property type="match status" value="1"/>
</dbReference>
<dbReference type="PRINTS" id="PR00344">
    <property type="entry name" value="BCTRLSENSOR"/>
</dbReference>
<dbReference type="PANTHER" id="PTHR43395">
    <property type="entry name" value="SENSOR HISTIDINE KINASE CHEA"/>
    <property type="match status" value="1"/>
</dbReference>
<evidence type="ECO:0000256" key="10">
    <source>
        <dbReference type="ARBA" id="ARBA00023012"/>
    </source>
</evidence>
<dbReference type="CDD" id="cd16916">
    <property type="entry name" value="HATPase_CheA-like"/>
    <property type="match status" value="1"/>
</dbReference>
<dbReference type="PROSITE" id="PS50109">
    <property type="entry name" value="HIS_KIN"/>
    <property type="match status" value="1"/>
</dbReference>
<evidence type="ECO:0000313" key="16">
    <source>
        <dbReference type="EMBL" id="WLR43522.1"/>
    </source>
</evidence>
<dbReference type="RefSeq" id="WP_226538319.1">
    <property type="nucleotide sequence ID" value="NZ_CP129013.1"/>
</dbReference>
<dbReference type="Gene3D" id="3.30.565.10">
    <property type="entry name" value="Histidine kinase-like ATPase, C-terminal domain"/>
    <property type="match status" value="1"/>
</dbReference>
<dbReference type="EMBL" id="CP129013">
    <property type="protein sequence ID" value="WLR43522.1"/>
    <property type="molecule type" value="Genomic_DNA"/>
</dbReference>
<dbReference type="SUPFAM" id="SSF50341">
    <property type="entry name" value="CheW-like"/>
    <property type="match status" value="1"/>
</dbReference>
<name>A0ABY9JVT7_9BACI</name>
<evidence type="ECO:0000256" key="12">
    <source>
        <dbReference type="SAM" id="MobiDB-lite"/>
    </source>
</evidence>
<dbReference type="Gene3D" id="1.20.120.160">
    <property type="entry name" value="HPT domain"/>
    <property type="match status" value="1"/>
</dbReference>
<evidence type="ECO:0000259" key="15">
    <source>
        <dbReference type="PROSITE" id="PS50894"/>
    </source>
</evidence>
<dbReference type="Pfam" id="PF02895">
    <property type="entry name" value="H-kinase_dim"/>
    <property type="match status" value="1"/>
</dbReference>
<dbReference type="CDD" id="cd00088">
    <property type="entry name" value="HPT"/>
    <property type="match status" value="1"/>
</dbReference>